<proteinExistence type="predicted"/>
<reference evidence="1" key="1">
    <citation type="submission" date="2022-08" db="EMBL/GenBank/DDBJ databases">
        <authorList>
            <consortium name="DOE Joint Genome Institute"/>
            <person name="Min B."/>
            <person name="Riley R."/>
            <person name="Sierra-Patev S."/>
            <person name="Naranjo-Ortiz M."/>
            <person name="Looney B."/>
            <person name="Konkel Z."/>
            <person name="Slot J.C."/>
            <person name="Sakamoto Y."/>
            <person name="Steenwyk J.L."/>
            <person name="Rokas A."/>
            <person name="Carro J."/>
            <person name="Camarero S."/>
            <person name="Ferreira P."/>
            <person name="Molpeceres G."/>
            <person name="Ruiz-Duenas F.J."/>
            <person name="Serrano A."/>
            <person name="Henrissat B."/>
            <person name="Drula E."/>
            <person name="Hughes K.W."/>
            <person name="Mata J.L."/>
            <person name="Ishikawa N.K."/>
            <person name="Vargas-Isla R."/>
            <person name="Ushijima S."/>
            <person name="Smith C.A."/>
            <person name="Ahrendt S."/>
            <person name="Andreopoulos W."/>
            <person name="He G."/>
            <person name="Labutti K."/>
            <person name="Lipzen A."/>
            <person name="Ng V."/>
            <person name="Sandor L."/>
            <person name="Barry K."/>
            <person name="Martinez A.T."/>
            <person name="Xiao Y."/>
            <person name="Gibbons J.G."/>
            <person name="Terashima K."/>
            <person name="Hibbett D.S."/>
            <person name="Grigoriev I.V."/>
        </authorList>
    </citation>
    <scope>NUCLEOTIDE SEQUENCE</scope>
    <source>
        <strain evidence="1">Sp2 HRB7682 ss15</strain>
    </source>
</reference>
<protein>
    <submittedName>
        <fullName evidence="1">Uncharacterized protein</fullName>
    </submittedName>
</protein>
<comment type="caution">
    <text evidence="1">The sequence shown here is derived from an EMBL/GenBank/DDBJ whole genome shotgun (WGS) entry which is preliminary data.</text>
</comment>
<dbReference type="EMBL" id="JANVFS010000005">
    <property type="protein sequence ID" value="KAJ4492024.1"/>
    <property type="molecule type" value="Genomic_DNA"/>
</dbReference>
<reference evidence="1" key="2">
    <citation type="journal article" date="2023" name="Proc. Natl. Acad. Sci. U.S.A.">
        <title>A global phylogenomic analysis of the shiitake genus Lentinula.</title>
        <authorList>
            <person name="Sierra-Patev S."/>
            <person name="Min B."/>
            <person name="Naranjo-Ortiz M."/>
            <person name="Looney B."/>
            <person name="Konkel Z."/>
            <person name="Slot J.C."/>
            <person name="Sakamoto Y."/>
            <person name="Steenwyk J.L."/>
            <person name="Rokas A."/>
            <person name="Carro J."/>
            <person name="Camarero S."/>
            <person name="Ferreira P."/>
            <person name="Molpeceres G."/>
            <person name="Ruiz-Duenas F.J."/>
            <person name="Serrano A."/>
            <person name="Henrissat B."/>
            <person name="Drula E."/>
            <person name="Hughes K.W."/>
            <person name="Mata J.L."/>
            <person name="Ishikawa N.K."/>
            <person name="Vargas-Isla R."/>
            <person name="Ushijima S."/>
            <person name="Smith C.A."/>
            <person name="Donoghue J."/>
            <person name="Ahrendt S."/>
            <person name="Andreopoulos W."/>
            <person name="He G."/>
            <person name="LaButti K."/>
            <person name="Lipzen A."/>
            <person name="Ng V."/>
            <person name="Riley R."/>
            <person name="Sandor L."/>
            <person name="Barry K."/>
            <person name="Martinez A.T."/>
            <person name="Xiao Y."/>
            <person name="Gibbons J.G."/>
            <person name="Terashima K."/>
            <person name="Grigoriev I.V."/>
            <person name="Hibbett D."/>
        </authorList>
    </citation>
    <scope>NUCLEOTIDE SEQUENCE</scope>
    <source>
        <strain evidence="1">Sp2 HRB7682 ss15</strain>
    </source>
</reference>
<gene>
    <name evidence="1" type="ORF">C8J55DRAFT_556304</name>
</gene>
<dbReference type="Proteomes" id="UP001150238">
    <property type="component" value="Unassembled WGS sequence"/>
</dbReference>
<evidence type="ECO:0000313" key="2">
    <source>
        <dbReference type="Proteomes" id="UP001150238"/>
    </source>
</evidence>
<accession>A0A9W9DZL4</accession>
<evidence type="ECO:0000313" key="1">
    <source>
        <dbReference type="EMBL" id="KAJ4492024.1"/>
    </source>
</evidence>
<sequence>MPAIPEEPKTFSKTLVVIGKTFYKSSLVATLCSDRARKVTMRTLHARGVAIEDLQNTKKEETLDQVDLDGPDLIKSGDIVGVLVCTGNTVALATMEITGFQHGLSKVVHSFVELDSLDYGSDANIIAIGQIIALSRNATEPHSWHWTGNYVKVAPVSPNKYLTHCHLVIEVSGTLIFPLTPSIVAVEGSASASESITSSKLTWSFNEKQLLEPFQIAWQALDTQTVLMLLQILVPYLL</sequence>
<dbReference type="AlphaFoldDB" id="A0A9W9DZL4"/>
<organism evidence="1 2">
    <name type="scientific">Lentinula lateritia</name>
    <dbReference type="NCBI Taxonomy" id="40482"/>
    <lineage>
        <taxon>Eukaryota</taxon>
        <taxon>Fungi</taxon>
        <taxon>Dikarya</taxon>
        <taxon>Basidiomycota</taxon>
        <taxon>Agaricomycotina</taxon>
        <taxon>Agaricomycetes</taxon>
        <taxon>Agaricomycetidae</taxon>
        <taxon>Agaricales</taxon>
        <taxon>Marasmiineae</taxon>
        <taxon>Omphalotaceae</taxon>
        <taxon>Lentinula</taxon>
    </lineage>
</organism>
<name>A0A9W9DZL4_9AGAR</name>